<dbReference type="EMBL" id="AEXM01000003">
    <property type="protein sequence ID" value="EGC82905.1"/>
    <property type="molecule type" value="Genomic_DNA"/>
</dbReference>
<keyword evidence="3" id="KW-1185">Reference proteome</keyword>
<feature type="transmembrane region" description="Helical" evidence="1">
    <location>
        <begin position="113"/>
        <end position="131"/>
    </location>
</feature>
<proteinExistence type="predicted"/>
<gene>
    <name evidence="2" type="ORF">HMPREF9290_0997</name>
</gene>
<sequence length="184" mass="21032">MIKTSERNLSFTLAVMSLLVFILTIVGVFTTSAMLSILWNVVFVISWVLMLVFALVVLFDKNAYKFSVFAAVITGIAFLALAIHALMILSKFIPQLPDRLIVPNMFLVEYNQLIFYTALIIVYFVHFINFYKLNPARGKNDLSDKGKVEVKKEKKKKEISEEDRAILNSHLVDDEKSLFETDND</sequence>
<protein>
    <submittedName>
        <fullName evidence="2">Conserved domain protein</fullName>
    </submittedName>
</protein>
<dbReference type="STRING" id="879305.HMPREF9290_0997"/>
<accession>F0GTF3</accession>
<feature type="transmembrane region" description="Helical" evidence="1">
    <location>
        <begin position="12"/>
        <end position="31"/>
    </location>
</feature>
<dbReference type="AlphaFoldDB" id="F0GTF3"/>
<evidence type="ECO:0000313" key="3">
    <source>
        <dbReference type="Proteomes" id="UP000005286"/>
    </source>
</evidence>
<dbReference type="eggNOG" id="ENOG50328TQ">
    <property type="taxonomic scope" value="Bacteria"/>
</dbReference>
<name>F0GTF3_9FIRM</name>
<keyword evidence="1" id="KW-0812">Transmembrane</keyword>
<reference evidence="2 3" key="1">
    <citation type="submission" date="2011-01" db="EMBL/GenBank/DDBJ databases">
        <authorList>
            <person name="Durkin A.S."/>
            <person name="Madupu R."/>
            <person name="Torralba M."/>
            <person name="Gillis M."/>
            <person name="Methe B."/>
            <person name="Sutton G."/>
            <person name="Nelson K.E."/>
        </authorList>
    </citation>
    <scope>NUCLEOTIDE SEQUENCE [LARGE SCALE GENOMIC DNA]</scope>
    <source>
        <strain evidence="2 3">ACS-065-V-Col13</strain>
    </source>
</reference>
<feature type="transmembrane region" description="Helical" evidence="1">
    <location>
        <begin position="66"/>
        <end position="93"/>
    </location>
</feature>
<keyword evidence="1" id="KW-1133">Transmembrane helix</keyword>
<keyword evidence="1" id="KW-0472">Membrane</keyword>
<evidence type="ECO:0000313" key="2">
    <source>
        <dbReference type="EMBL" id="EGC82905.1"/>
    </source>
</evidence>
<dbReference type="RefSeq" id="WP_004833863.1">
    <property type="nucleotide sequence ID" value="NZ_AEXM01000003.1"/>
</dbReference>
<dbReference type="PATRIC" id="fig|879305.3.peg.84"/>
<organism evidence="2 3">
    <name type="scientific">Anaerococcus prevotii ACS-065-V-Col13</name>
    <dbReference type="NCBI Taxonomy" id="879305"/>
    <lineage>
        <taxon>Bacteria</taxon>
        <taxon>Bacillati</taxon>
        <taxon>Bacillota</taxon>
        <taxon>Tissierellia</taxon>
        <taxon>Tissierellales</taxon>
        <taxon>Peptoniphilaceae</taxon>
        <taxon>Anaerococcus</taxon>
    </lineage>
</organism>
<comment type="caution">
    <text evidence="2">The sequence shown here is derived from an EMBL/GenBank/DDBJ whole genome shotgun (WGS) entry which is preliminary data.</text>
</comment>
<evidence type="ECO:0000256" key="1">
    <source>
        <dbReference type="SAM" id="Phobius"/>
    </source>
</evidence>
<feature type="transmembrane region" description="Helical" evidence="1">
    <location>
        <begin position="37"/>
        <end position="59"/>
    </location>
</feature>
<dbReference type="Proteomes" id="UP000005286">
    <property type="component" value="Unassembled WGS sequence"/>
</dbReference>